<evidence type="ECO:0000313" key="4">
    <source>
        <dbReference type="Proteomes" id="UP000070513"/>
    </source>
</evidence>
<proteinExistence type="predicted"/>
<dbReference type="OrthoDB" id="9900753at2"/>
<dbReference type="RefSeq" id="WP_062651870.1">
    <property type="nucleotide sequence ID" value="NZ_JBJXVJ010000003.1"/>
</dbReference>
<keyword evidence="1" id="KW-0732">Signal</keyword>
<evidence type="ECO:0000313" key="3">
    <source>
        <dbReference type="EMBL" id="MFN1218368.1"/>
    </source>
</evidence>
<reference evidence="2 4" key="3">
    <citation type="journal article" date="2016" name="Genome Announc.">
        <title>Draft Genome Sequence of a Biocontrol Rhizobacterium, Chryseobacterium kwangjuense Strain KJ1R5, Isolated from Pepper (Capsicum annuum).</title>
        <authorList>
            <person name="Jeong J.J."/>
            <person name="Park H."/>
            <person name="Park B.H."/>
            <person name="Mannaa M."/>
            <person name="Sang M.K."/>
            <person name="Choi I.G."/>
            <person name="Kim K.D."/>
        </authorList>
    </citation>
    <scope>NUCLEOTIDE SEQUENCE [LARGE SCALE GENOMIC DNA]</scope>
    <source>
        <strain evidence="2 4">KJ1R5</strain>
    </source>
</reference>
<protein>
    <recommendedName>
        <fullName evidence="6">DUF4156 domain-containing protein</fullName>
    </recommendedName>
</protein>
<evidence type="ECO:0000313" key="2">
    <source>
        <dbReference type="EMBL" id="KXH83412.1"/>
    </source>
</evidence>
<dbReference type="AlphaFoldDB" id="A0A135WF79"/>
<dbReference type="PROSITE" id="PS51257">
    <property type="entry name" value="PROKAR_LIPOPROTEIN"/>
    <property type="match status" value="1"/>
</dbReference>
<dbReference type="EMBL" id="JBJXVJ010000003">
    <property type="protein sequence ID" value="MFN1218368.1"/>
    <property type="molecule type" value="Genomic_DNA"/>
</dbReference>
<dbReference type="Proteomes" id="UP001634154">
    <property type="component" value="Unassembled WGS sequence"/>
</dbReference>
<evidence type="ECO:0000256" key="1">
    <source>
        <dbReference type="SAM" id="SignalP"/>
    </source>
</evidence>
<dbReference type="Proteomes" id="UP000070513">
    <property type="component" value="Unassembled WGS sequence"/>
</dbReference>
<feature type="signal peptide" evidence="1">
    <location>
        <begin position="1"/>
        <end position="23"/>
    </location>
</feature>
<reference evidence="4" key="1">
    <citation type="submission" date="2015-12" db="EMBL/GenBank/DDBJ databases">
        <title>Genome sequence of a biocontrol rhizobacterium Chryseobacterium kwangjuense strain KJ1R5 isolated from pepper (Capsicum annuum L.).</title>
        <authorList>
            <person name="Jeong J.-J."/>
            <person name="Park H."/>
            <person name="Mannaa M."/>
            <person name="Sang M.K."/>
            <person name="Choi I.-G."/>
            <person name="Kim K.D."/>
        </authorList>
    </citation>
    <scope>NUCLEOTIDE SEQUENCE [LARGE SCALE GENOMIC DNA]</scope>
    <source>
        <strain evidence="4">KJ1R5</strain>
    </source>
</reference>
<evidence type="ECO:0008006" key="6">
    <source>
        <dbReference type="Google" id="ProtNLM"/>
    </source>
</evidence>
<organism evidence="2 4">
    <name type="scientific">Chryseobacterium kwangjuense</name>
    <dbReference type="NCBI Taxonomy" id="267125"/>
    <lineage>
        <taxon>Bacteria</taxon>
        <taxon>Pseudomonadati</taxon>
        <taxon>Bacteroidota</taxon>
        <taxon>Flavobacteriia</taxon>
        <taxon>Flavobacteriales</taxon>
        <taxon>Weeksellaceae</taxon>
        <taxon>Chryseobacterium group</taxon>
        <taxon>Chryseobacterium</taxon>
    </lineage>
</organism>
<accession>A0A135WF79</accession>
<gene>
    <name evidence="3" type="ORF">ACKW6Q_15475</name>
    <name evidence="2" type="ORF">AU378_13525</name>
</gene>
<sequence length="91" mass="10037">MKKTIEKLFLTAIALLISCSVFAIQPAGRGISECGLAASVRMYSITLSGVKVYANEYLYFNSIADAEQYITQETNRYTGGELMCHQTGPHH</sequence>
<evidence type="ECO:0000313" key="5">
    <source>
        <dbReference type="Proteomes" id="UP001634154"/>
    </source>
</evidence>
<reference evidence="2" key="2">
    <citation type="submission" date="2015-12" db="EMBL/GenBank/DDBJ databases">
        <authorList>
            <person name="Shamseldin A."/>
            <person name="Moawad H."/>
            <person name="Abd El-Rahim W.M."/>
            <person name="Sadowsky M.J."/>
        </authorList>
    </citation>
    <scope>NUCLEOTIDE SEQUENCE</scope>
    <source>
        <strain evidence="2">KJ1R5</strain>
    </source>
</reference>
<keyword evidence="5" id="KW-1185">Reference proteome</keyword>
<name>A0A135WF79_9FLAO</name>
<reference evidence="3 5" key="4">
    <citation type="submission" date="2024-12" db="EMBL/GenBank/DDBJ databases">
        <title>Draft genome sequence of Chryseobacterium kwangjuense AG447.</title>
        <authorList>
            <person name="Cheptsov V.S."/>
            <person name="Belov A."/>
            <person name="Zavarzina A.G."/>
        </authorList>
    </citation>
    <scope>NUCLEOTIDE SEQUENCE [LARGE SCALE GENOMIC DNA]</scope>
    <source>
        <strain evidence="3 5">AG447</strain>
    </source>
</reference>
<comment type="caution">
    <text evidence="2">The sequence shown here is derived from an EMBL/GenBank/DDBJ whole genome shotgun (WGS) entry which is preliminary data.</text>
</comment>
<dbReference type="EMBL" id="LPUR01000011">
    <property type="protein sequence ID" value="KXH83412.1"/>
    <property type="molecule type" value="Genomic_DNA"/>
</dbReference>
<feature type="chain" id="PRO_5007467719" description="DUF4156 domain-containing protein" evidence="1">
    <location>
        <begin position="24"/>
        <end position="91"/>
    </location>
</feature>